<dbReference type="AlphaFoldDB" id="A0A379MNV4"/>
<gene>
    <name evidence="10" type="primary">ybhR</name>
    <name evidence="10" type="ORF">NCTC11190_00415</name>
</gene>
<dbReference type="GO" id="GO:0140359">
    <property type="term" value="F:ABC-type transporter activity"/>
    <property type="evidence" value="ECO:0007669"/>
    <property type="project" value="InterPro"/>
</dbReference>
<evidence type="ECO:0000256" key="5">
    <source>
        <dbReference type="ARBA" id="ARBA00022692"/>
    </source>
</evidence>
<dbReference type="STRING" id="880526.GCA_000427365_01029"/>
<dbReference type="Pfam" id="PF12698">
    <property type="entry name" value="ABC2_membrane_3"/>
    <property type="match status" value="1"/>
</dbReference>
<keyword evidence="6 8" id="KW-1133">Transmembrane helix</keyword>
<keyword evidence="4" id="KW-1003">Cell membrane</keyword>
<dbReference type="Proteomes" id="UP000255233">
    <property type="component" value="Unassembled WGS sequence"/>
</dbReference>
<feature type="transmembrane region" description="Helical" evidence="8">
    <location>
        <begin position="47"/>
        <end position="67"/>
    </location>
</feature>
<evidence type="ECO:0000256" key="3">
    <source>
        <dbReference type="ARBA" id="ARBA00022448"/>
    </source>
</evidence>
<comment type="subcellular location">
    <subcellularLocation>
        <location evidence="1">Cell membrane</location>
        <topology evidence="1">Multi-pass membrane protein</topology>
    </subcellularLocation>
</comment>
<accession>A0A379MNV4</accession>
<dbReference type="EMBL" id="UGVL01000001">
    <property type="protein sequence ID" value="SUE33213.1"/>
    <property type="molecule type" value="Genomic_DNA"/>
</dbReference>
<evidence type="ECO:0000256" key="1">
    <source>
        <dbReference type="ARBA" id="ARBA00004651"/>
    </source>
</evidence>
<proteinExistence type="inferred from homology"/>
<evidence type="ECO:0000256" key="4">
    <source>
        <dbReference type="ARBA" id="ARBA00022475"/>
    </source>
</evidence>
<feature type="transmembrane region" description="Helical" evidence="8">
    <location>
        <begin position="288"/>
        <end position="312"/>
    </location>
</feature>
<dbReference type="InterPro" id="IPR047817">
    <property type="entry name" value="ABC2_TM_bact-type"/>
</dbReference>
<reference evidence="10 11" key="1">
    <citation type="submission" date="2018-06" db="EMBL/GenBank/DDBJ databases">
        <authorList>
            <consortium name="Pathogen Informatics"/>
            <person name="Doyle S."/>
        </authorList>
    </citation>
    <scope>NUCLEOTIDE SEQUENCE [LARGE SCALE GENOMIC DNA]</scope>
    <source>
        <strain evidence="10 11">NCTC11190</strain>
    </source>
</reference>
<keyword evidence="7 8" id="KW-0472">Membrane</keyword>
<feature type="domain" description="ABC transmembrane type-2" evidence="9">
    <location>
        <begin position="171"/>
        <end position="401"/>
    </location>
</feature>
<dbReference type="GO" id="GO:0005886">
    <property type="term" value="C:plasma membrane"/>
    <property type="evidence" value="ECO:0007669"/>
    <property type="project" value="UniProtKB-SubCell"/>
</dbReference>
<dbReference type="OrthoDB" id="9808686at2"/>
<evidence type="ECO:0000256" key="7">
    <source>
        <dbReference type="ARBA" id="ARBA00023136"/>
    </source>
</evidence>
<dbReference type="InterPro" id="IPR051449">
    <property type="entry name" value="ABC-2_transporter_component"/>
</dbReference>
<comment type="similarity">
    <text evidence="2">Belongs to the ABC-2 integral membrane protein family.</text>
</comment>
<dbReference type="Gene3D" id="3.40.1710.10">
    <property type="entry name" value="abc type-2 transporter like domain"/>
    <property type="match status" value="1"/>
</dbReference>
<dbReference type="PROSITE" id="PS51012">
    <property type="entry name" value="ABC_TM2"/>
    <property type="match status" value="1"/>
</dbReference>
<sequence length="403" mass="44257">MFSDVLKKEYLCLKSRTDFRDITPDHPMHRLAVLLKKEFLQIFRDRFMLRVVLLLPVVQLLVLPLAADYDIKNFRMAAIDRDGTQSSRRLLTKLQAGGYFSLTDAVPSWTQAERLIERGDADMIVEIPADFERDMVLGRSPEVSVHVSAINGLSAGVAAGYVNSIAGDFAAELVAEGALPAPAATAKYPVQVNMVAQEWYNPRFDYKTVIVPGILALLITIAGLSMTALNSVKEKERGTIEQLNVTPMSRTRYMLAKMIPFFLIGVVQFTIGLAIARTVYGVPMVGSIGVLYGIVVLYLVGVLCLGFVIANFSETQVQAIFPTFFIMMILILMSGLFTPVESMPEWAQRADAVNPVAHIISAVKMILVKGSSAADLLPHWIGLGLFAAAMGVLSVVTFRKLRA</sequence>
<feature type="transmembrane region" description="Helical" evidence="8">
    <location>
        <begin position="319"/>
        <end position="337"/>
    </location>
</feature>
<organism evidence="10 11">
    <name type="scientific">Rikenella microfusus</name>
    <dbReference type="NCBI Taxonomy" id="28139"/>
    <lineage>
        <taxon>Bacteria</taxon>
        <taxon>Pseudomonadati</taxon>
        <taxon>Bacteroidota</taxon>
        <taxon>Bacteroidia</taxon>
        <taxon>Bacteroidales</taxon>
        <taxon>Rikenellaceae</taxon>
        <taxon>Rikenella</taxon>
    </lineage>
</organism>
<evidence type="ECO:0000313" key="10">
    <source>
        <dbReference type="EMBL" id="SUE33213.1"/>
    </source>
</evidence>
<name>A0A379MNV4_9BACT</name>
<evidence type="ECO:0000256" key="8">
    <source>
        <dbReference type="SAM" id="Phobius"/>
    </source>
</evidence>
<evidence type="ECO:0000256" key="2">
    <source>
        <dbReference type="ARBA" id="ARBA00007783"/>
    </source>
</evidence>
<dbReference type="PANTHER" id="PTHR30294:SF29">
    <property type="entry name" value="MULTIDRUG ABC TRANSPORTER PERMEASE YBHS-RELATED"/>
    <property type="match status" value="1"/>
</dbReference>
<dbReference type="RefSeq" id="WP_147288420.1">
    <property type="nucleotide sequence ID" value="NZ_UGVL01000001.1"/>
</dbReference>
<evidence type="ECO:0000313" key="11">
    <source>
        <dbReference type="Proteomes" id="UP000255233"/>
    </source>
</evidence>
<dbReference type="InterPro" id="IPR013525">
    <property type="entry name" value="ABC2_TM"/>
</dbReference>
<dbReference type="PANTHER" id="PTHR30294">
    <property type="entry name" value="MEMBRANE COMPONENT OF ABC TRANSPORTER YHHJ-RELATED"/>
    <property type="match status" value="1"/>
</dbReference>
<protein>
    <submittedName>
        <fullName evidence="10">Inner membrane transport permease ybhR</fullName>
    </submittedName>
</protein>
<feature type="transmembrane region" description="Helical" evidence="8">
    <location>
        <begin position="377"/>
        <end position="398"/>
    </location>
</feature>
<evidence type="ECO:0000256" key="6">
    <source>
        <dbReference type="ARBA" id="ARBA00022989"/>
    </source>
</evidence>
<keyword evidence="3" id="KW-0813">Transport</keyword>
<feature type="transmembrane region" description="Helical" evidence="8">
    <location>
        <begin position="253"/>
        <end position="276"/>
    </location>
</feature>
<feature type="transmembrane region" description="Helical" evidence="8">
    <location>
        <begin position="209"/>
        <end position="232"/>
    </location>
</feature>
<keyword evidence="5 8" id="KW-0812">Transmembrane</keyword>
<keyword evidence="11" id="KW-1185">Reference proteome</keyword>
<evidence type="ECO:0000259" key="9">
    <source>
        <dbReference type="PROSITE" id="PS51012"/>
    </source>
</evidence>